<dbReference type="EMBL" id="JAKOGI010000062">
    <property type="protein sequence ID" value="KAJ8446028.1"/>
    <property type="molecule type" value="Genomic_DNA"/>
</dbReference>
<evidence type="ECO:0000313" key="2">
    <source>
        <dbReference type="EMBL" id="KAJ8446028.1"/>
    </source>
</evidence>
<evidence type="ECO:0000256" key="1">
    <source>
        <dbReference type="SAM" id="MobiDB-lite"/>
    </source>
</evidence>
<gene>
    <name evidence="2" type="ORF">Cgig2_012372</name>
</gene>
<accession>A0A9Q1KNH4</accession>
<name>A0A9Q1KNH4_9CARY</name>
<reference evidence="2" key="1">
    <citation type="submission" date="2022-04" db="EMBL/GenBank/DDBJ databases">
        <title>Carnegiea gigantea Genome sequencing and assembly v2.</title>
        <authorList>
            <person name="Copetti D."/>
            <person name="Sanderson M.J."/>
            <person name="Burquez A."/>
            <person name="Wojciechowski M.F."/>
        </authorList>
    </citation>
    <scope>NUCLEOTIDE SEQUENCE</scope>
    <source>
        <strain evidence="2">SGP5-SGP5p</strain>
        <tissue evidence="2">Aerial part</tissue>
    </source>
</reference>
<feature type="region of interest" description="Disordered" evidence="1">
    <location>
        <begin position="37"/>
        <end position="160"/>
    </location>
</feature>
<comment type="caution">
    <text evidence="2">The sequence shown here is derived from an EMBL/GenBank/DDBJ whole genome shotgun (WGS) entry which is preliminary data.</text>
</comment>
<proteinExistence type="predicted"/>
<sequence>MVEKGACMIYGRYSHEESVCYEVIRYPPGWGNCTRGRGQRGGRNNRGCRGASRGRGHLAYPAQQQRMEDAGGRLDEALGPLEALAHNLLPPREHKDRGSRSQSSVEYVDRGSPVAQQRQPDPHEGGTTTAQDGEEPSAPNAITGPINPKETQARKPLAAS</sequence>
<evidence type="ECO:0000313" key="3">
    <source>
        <dbReference type="Proteomes" id="UP001153076"/>
    </source>
</evidence>
<keyword evidence="3" id="KW-1185">Reference proteome</keyword>
<protein>
    <submittedName>
        <fullName evidence="2">Uncharacterized protein</fullName>
    </submittedName>
</protein>
<organism evidence="2 3">
    <name type="scientific">Carnegiea gigantea</name>
    <dbReference type="NCBI Taxonomy" id="171969"/>
    <lineage>
        <taxon>Eukaryota</taxon>
        <taxon>Viridiplantae</taxon>
        <taxon>Streptophyta</taxon>
        <taxon>Embryophyta</taxon>
        <taxon>Tracheophyta</taxon>
        <taxon>Spermatophyta</taxon>
        <taxon>Magnoliopsida</taxon>
        <taxon>eudicotyledons</taxon>
        <taxon>Gunneridae</taxon>
        <taxon>Pentapetalae</taxon>
        <taxon>Caryophyllales</taxon>
        <taxon>Cactineae</taxon>
        <taxon>Cactaceae</taxon>
        <taxon>Cactoideae</taxon>
        <taxon>Echinocereeae</taxon>
        <taxon>Carnegiea</taxon>
    </lineage>
</organism>
<dbReference type="Proteomes" id="UP001153076">
    <property type="component" value="Unassembled WGS sequence"/>
</dbReference>
<feature type="compositionally biased region" description="Basic and acidic residues" evidence="1">
    <location>
        <begin position="66"/>
        <end position="76"/>
    </location>
</feature>
<dbReference type="AlphaFoldDB" id="A0A9Q1KNH4"/>